<organism evidence="1">
    <name type="scientific">marine sediment metagenome</name>
    <dbReference type="NCBI Taxonomy" id="412755"/>
    <lineage>
        <taxon>unclassified sequences</taxon>
        <taxon>metagenomes</taxon>
        <taxon>ecological metagenomes</taxon>
    </lineage>
</organism>
<proteinExistence type="predicted"/>
<accession>A0A0F9Q7P2</accession>
<dbReference type="EMBL" id="LAZR01001824">
    <property type="protein sequence ID" value="KKN38489.1"/>
    <property type="molecule type" value="Genomic_DNA"/>
</dbReference>
<protein>
    <submittedName>
        <fullName evidence="1">Uncharacterized protein</fullName>
    </submittedName>
</protein>
<dbReference type="AlphaFoldDB" id="A0A0F9Q7P2"/>
<evidence type="ECO:0000313" key="1">
    <source>
        <dbReference type="EMBL" id="KKN38489.1"/>
    </source>
</evidence>
<name>A0A0F9Q7P2_9ZZZZ</name>
<sequence>MVEAKAAKPRKATSAEQELIEELEVAKLRKQIGRLKKLPKDFRDMEVMNKDWRDFAEIMGSEKKAEMLEWAKGGVLCVVSINSMERRVLQGFGEVHVIDPPTPPLANILLQMTTQDLSFVYASSWPRVAISGLNWLASDYGWNFRFMGQLLGGNGNPLGI</sequence>
<gene>
    <name evidence="1" type="ORF">LCGC14_0752930</name>
</gene>
<reference evidence="1" key="1">
    <citation type="journal article" date="2015" name="Nature">
        <title>Complex archaea that bridge the gap between prokaryotes and eukaryotes.</title>
        <authorList>
            <person name="Spang A."/>
            <person name="Saw J.H."/>
            <person name="Jorgensen S.L."/>
            <person name="Zaremba-Niedzwiedzka K."/>
            <person name="Martijn J."/>
            <person name="Lind A.E."/>
            <person name="van Eijk R."/>
            <person name="Schleper C."/>
            <person name="Guy L."/>
            <person name="Ettema T.J."/>
        </authorList>
    </citation>
    <scope>NUCLEOTIDE SEQUENCE</scope>
</reference>
<comment type="caution">
    <text evidence="1">The sequence shown here is derived from an EMBL/GenBank/DDBJ whole genome shotgun (WGS) entry which is preliminary data.</text>
</comment>